<dbReference type="NCBIfam" id="TIGR02495">
    <property type="entry name" value="NrdG2"/>
    <property type="match status" value="1"/>
</dbReference>
<sequence>MLLGGLQKLSLIDYPGKLAAVVFTLGCNFRCGFCHNPELVLPALIKKQSRLAEADFFKFLRTRQGKIDGVVVTGGEPTLHQDLPDFISQIKKLGFLVKLDTNGSCPEMLRILLEQKLLDYIAMDIKSSPERYHRACGLTKINLSTIQKSIDFIKNSALPYNFRTTLAPNVVSEKDISQIRQWLGLAPYGAWLGETGVKLVLQEFRPEKTLAQYL</sequence>
<dbReference type="InterPro" id="IPR007197">
    <property type="entry name" value="rSAM"/>
</dbReference>
<dbReference type="CDD" id="cd01335">
    <property type="entry name" value="Radical_SAM"/>
    <property type="match status" value="1"/>
</dbReference>
<evidence type="ECO:0000256" key="6">
    <source>
        <dbReference type="ARBA" id="ARBA00023014"/>
    </source>
</evidence>
<dbReference type="GO" id="GO:0046872">
    <property type="term" value="F:metal ion binding"/>
    <property type="evidence" value="ECO:0007669"/>
    <property type="project" value="UniProtKB-KW"/>
</dbReference>
<keyword evidence="3" id="KW-0949">S-adenosyl-L-methionine</keyword>
<comment type="cofactor">
    <cofactor evidence="1">
        <name>[4Fe-4S] cluster</name>
        <dbReference type="ChEBI" id="CHEBI:49883"/>
    </cofactor>
</comment>
<keyword evidence="2" id="KW-0004">4Fe-4S</keyword>
<evidence type="ECO:0000256" key="1">
    <source>
        <dbReference type="ARBA" id="ARBA00001966"/>
    </source>
</evidence>
<reference evidence="9" key="1">
    <citation type="submission" date="2017-09" db="EMBL/GenBank/DDBJ databases">
        <title>Depth-based differentiation of microbial function through sediment-hosted aquifers and enrichment of novel symbionts in the deep terrestrial subsurface.</title>
        <authorList>
            <person name="Probst A.J."/>
            <person name="Ladd B."/>
            <person name="Jarett J.K."/>
            <person name="Geller-Mcgrath D.E."/>
            <person name="Sieber C.M.K."/>
            <person name="Emerson J.B."/>
            <person name="Anantharaman K."/>
            <person name="Thomas B.C."/>
            <person name="Malmstrom R."/>
            <person name="Stieglmeier M."/>
            <person name="Klingl A."/>
            <person name="Woyke T."/>
            <person name="Ryan C.M."/>
            <person name="Banfield J.F."/>
        </authorList>
    </citation>
    <scope>NUCLEOTIDE SEQUENCE [LARGE SCALE GENOMIC DNA]</scope>
</reference>
<dbReference type="GO" id="GO:0051539">
    <property type="term" value="F:4 iron, 4 sulfur cluster binding"/>
    <property type="evidence" value="ECO:0007669"/>
    <property type="project" value="UniProtKB-KW"/>
</dbReference>
<evidence type="ECO:0000313" key="8">
    <source>
        <dbReference type="EMBL" id="PIU75268.1"/>
    </source>
</evidence>
<dbReference type="SUPFAM" id="SSF102114">
    <property type="entry name" value="Radical SAM enzymes"/>
    <property type="match status" value="1"/>
</dbReference>
<keyword evidence="5" id="KW-0408">Iron</keyword>
<dbReference type="InterPro" id="IPR012840">
    <property type="entry name" value="NrdG2"/>
</dbReference>
<evidence type="ECO:0000256" key="3">
    <source>
        <dbReference type="ARBA" id="ARBA00022691"/>
    </source>
</evidence>
<evidence type="ECO:0000256" key="2">
    <source>
        <dbReference type="ARBA" id="ARBA00022485"/>
    </source>
</evidence>
<keyword evidence="6" id="KW-0411">Iron-sulfur</keyword>
<dbReference type="InterPro" id="IPR013785">
    <property type="entry name" value="Aldolase_TIM"/>
</dbReference>
<keyword evidence="4" id="KW-0479">Metal-binding</keyword>
<comment type="caution">
    <text evidence="8">The sequence shown here is derived from an EMBL/GenBank/DDBJ whole genome shotgun (WGS) entry which is preliminary data.</text>
</comment>
<dbReference type="PANTHER" id="PTHR30352:SF13">
    <property type="entry name" value="GLYCYL-RADICAL ENZYME ACTIVATING ENZYME YJJW-RELATED"/>
    <property type="match status" value="1"/>
</dbReference>
<gene>
    <name evidence="8" type="ORF">COS76_01710</name>
</gene>
<evidence type="ECO:0000313" key="9">
    <source>
        <dbReference type="Proteomes" id="UP000228775"/>
    </source>
</evidence>
<dbReference type="EMBL" id="PEVY01000037">
    <property type="protein sequence ID" value="PIU75268.1"/>
    <property type="molecule type" value="Genomic_DNA"/>
</dbReference>
<dbReference type="SFLD" id="SFLDS00029">
    <property type="entry name" value="Radical_SAM"/>
    <property type="match status" value="1"/>
</dbReference>
<organism evidence="8 9">
    <name type="scientific">Candidatus Portnoybacteria bacterium CG06_land_8_20_14_3_00_39_12</name>
    <dbReference type="NCBI Taxonomy" id="1974809"/>
    <lineage>
        <taxon>Bacteria</taxon>
        <taxon>Candidatus Portnoyibacteriota</taxon>
    </lineage>
</organism>
<evidence type="ECO:0000256" key="4">
    <source>
        <dbReference type="ARBA" id="ARBA00022723"/>
    </source>
</evidence>
<dbReference type="Pfam" id="PF04055">
    <property type="entry name" value="Radical_SAM"/>
    <property type="match status" value="1"/>
</dbReference>
<accession>A0A2M7AXA6</accession>
<feature type="domain" description="Radical SAM core" evidence="7">
    <location>
        <begin position="13"/>
        <end position="214"/>
    </location>
</feature>
<proteinExistence type="predicted"/>
<dbReference type="InterPro" id="IPR058240">
    <property type="entry name" value="rSAM_sf"/>
</dbReference>
<dbReference type="AlphaFoldDB" id="A0A2M7AXA6"/>
<evidence type="ECO:0000259" key="7">
    <source>
        <dbReference type="PROSITE" id="PS51918"/>
    </source>
</evidence>
<dbReference type="Proteomes" id="UP000228775">
    <property type="component" value="Unassembled WGS sequence"/>
</dbReference>
<dbReference type="GO" id="GO:0003824">
    <property type="term" value="F:catalytic activity"/>
    <property type="evidence" value="ECO:0007669"/>
    <property type="project" value="InterPro"/>
</dbReference>
<dbReference type="InterPro" id="IPR034457">
    <property type="entry name" value="Organic_radical-activating"/>
</dbReference>
<dbReference type="Gene3D" id="3.20.20.70">
    <property type="entry name" value="Aldolase class I"/>
    <property type="match status" value="1"/>
</dbReference>
<dbReference type="PROSITE" id="PS51918">
    <property type="entry name" value="RADICAL_SAM"/>
    <property type="match status" value="1"/>
</dbReference>
<name>A0A2M7AXA6_9BACT</name>
<evidence type="ECO:0000256" key="5">
    <source>
        <dbReference type="ARBA" id="ARBA00023004"/>
    </source>
</evidence>
<dbReference type="PANTHER" id="PTHR30352">
    <property type="entry name" value="PYRUVATE FORMATE-LYASE-ACTIVATING ENZYME"/>
    <property type="match status" value="1"/>
</dbReference>
<dbReference type="SFLD" id="SFLDG01067">
    <property type="entry name" value="SPASM/twitch_domain_containing"/>
    <property type="match status" value="1"/>
</dbReference>
<dbReference type="SFLD" id="SFLDG01094">
    <property type="entry name" value="Uncharacterised_Radical_SAM_Su"/>
    <property type="match status" value="1"/>
</dbReference>
<protein>
    <submittedName>
        <fullName evidence="8">Anaerobic ribonucleoside-triphosphate reductase activating protein</fullName>
    </submittedName>
</protein>